<accession>A0A1S4EAQ0</accession>
<dbReference type="GO" id="GO:0005524">
    <property type="term" value="F:ATP binding"/>
    <property type="evidence" value="ECO:0007669"/>
    <property type="project" value="InterPro"/>
</dbReference>
<dbReference type="GO" id="GO:0009378">
    <property type="term" value="F:four-way junction helicase activity"/>
    <property type="evidence" value="ECO:0007669"/>
    <property type="project" value="TreeGrafter"/>
</dbReference>
<dbReference type="GO" id="GO:0000723">
    <property type="term" value="P:telomere maintenance"/>
    <property type="evidence" value="ECO:0007669"/>
    <property type="project" value="TreeGrafter"/>
</dbReference>
<dbReference type="Proteomes" id="UP000079169">
    <property type="component" value="Unplaced"/>
</dbReference>
<gene>
    <name evidence="4" type="primary">LOC103508606</name>
</gene>
<dbReference type="SUPFAM" id="SSF52540">
    <property type="entry name" value="P-loop containing nucleoside triphosphate hydrolases"/>
    <property type="match status" value="1"/>
</dbReference>
<evidence type="ECO:0000256" key="1">
    <source>
        <dbReference type="ARBA" id="ARBA00005446"/>
    </source>
</evidence>
<comment type="similarity">
    <text evidence="1">Belongs to the helicase family. RecQ subfamily.</text>
</comment>
<dbReference type="InterPro" id="IPR027417">
    <property type="entry name" value="P-loop_NTPase"/>
</dbReference>
<evidence type="ECO:0000313" key="3">
    <source>
        <dbReference type="Proteomes" id="UP000079169"/>
    </source>
</evidence>
<dbReference type="GO" id="GO:0005737">
    <property type="term" value="C:cytoplasm"/>
    <property type="evidence" value="ECO:0007669"/>
    <property type="project" value="TreeGrafter"/>
</dbReference>
<dbReference type="PANTHER" id="PTHR13710">
    <property type="entry name" value="DNA HELICASE RECQ FAMILY MEMBER"/>
    <property type="match status" value="1"/>
</dbReference>
<name>A0A1S4EAQ0_DIACI</name>
<dbReference type="OMA" id="ISGQMRY"/>
<dbReference type="AlphaFoldDB" id="A0A1S4EAQ0"/>
<keyword evidence="3" id="KW-1185">Reference proteome</keyword>
<dbReference type="PaxDb" id="121845-A0A1S4EAQ0"/>
<reference evidence="4" key="1">
    <citation type="submission" date="2025-08" db="UniProtKB">
        <authorList>
            <consortium name="RefSeq"/>
        </authorList>
    </citation>
    <scope>IDENTIFICATION</scope>
</reference>
<dbReference type="GeneID" id="103508606"/>
<dbReference type="Gene3D" id="3.40.50.300">
    <property type="entry name" value="P-loop containing nucleotide triphosphate hydrolases"/>
    <property type="match status" value="1"/>
</dbReference>
<dbReference type="InterPro" id="IPR011545">
    <property type="entry name" value="DEAD/DEAH_box_helicase_dom"/>
</dbReference>
<dbReference type="GO" id="GO:0043138">
    <property type="term" value="F:3'-5' DNA helicase activity"/>
    <property type="evidence" value="ECO:0007669"/>
    <property type="project" value="TreeGrafter"/>
</dbReference>
<organism evidence="3 4">
    <name type="scientific">Diaphorina citri</name>
    <name type="common">Asian citrus psyllid</name>
    <dbReference type="NCBI Taxonomy" id="121845"/>
    <lineage>
        <taxon>Eukaryota</taxon>
        <taxon>Metazoa</taxon>
        <taxon>Ecdysozoa</taxon>
        <taxon>Arthropoda</taxon>
        <taxon>Hexapoda</taxon>
        <taxon>Insecta</taxon>
        <taxon>Pterygota</taxon>
        <taxon>Neoptera</taxon>
        <taxon>Paraneoptera</taxon>
        <taxon>Hemiptera</taxon>
        <taxon>Sternorrhyncha</taxon>
        <taxon>Psylloidea</taxon>
        <taxon>Psyllidae</taxon>
        <taxon>Diaphorininae</taxon>
        <taxon>Diaphorina</taxon>
    </lineage>
</organism>
<dbReference type="PANTHER" id="PTHR13710:SF120">
    <property type="entry name" value="BIFUNCTIONAL 3'-5' EXONUCLEASE_ATP-DEPENDENT HELICASE WRN"/>
    <property type="match status" value="1"/>
</dbReference>
<proteinExistence type="inferred from homology"/>
<dbReference type="Pfam" id="PF00270">
    <property type="entry name" value="DEAD"/>
    <property type="match status" value="1"/>
</dbReference>
<dbReference type="STRING" id="121845.A0A1S4EAQ0"/>
<sequence>MQWKIIHSILEEKKDNCVVMATGYGKSLCYQYPAVYSGGVSIVISPLISLMEDQVLNLKMNNIAACYLGSAQTQTGKVVEEIISGQMRYGFY</sequence>
<dbReference type="GO" id="GO:0003676">
    <property type="term" value="F:nucleic acid binding"/>
    <property type="evidence" value="ECO:0007669"/>
    <property type="project" value="InterPro"/>
</dbReference>
<dbReference type="KEGG" id="dci:103508606"/>
<protein>
    <submittedName>
        <fullName evidence="4">Werner syndrome ATP-dependent helicase-like</fullName>
    </submittedName>
</protein>
<feature type="domain" description="DEAD/DEAH-box helicase" evidence="2">
    <location>
        <begin position="2"/>
        <end position="63"/>
    </location>
</feature>
<dbReference type="GO" id="GO:0000724">
    <property type="term" value="P:double-strand break repair via homologous recombination"/>
    <property type="evidence" value="ECO:0007669"/>
    <property type="project" value="TreeGrafter"/>
</dbReference>
<dbReference type="GO" id="GO:0005694">
    <property type="term" value="C:chromosome"/>
    <property type="evidence" value="ECO:0007669"/>
    <property type="project" value="TreeGrafter"/>
</dbReference>
<evidence type="ECO:0000259" key="2">
    <source>
        <dbReference type="Pfam" id="PF00270"/>
    </source>
</evidence>
<evidence type="ECO:0000313" key="4">
    <source>
        <dbReference type="RefSeq" id="XP_017299320.1"/>
    </source>
</evidence>
<dbReference type="RefSeq" id="XP_017299320.1">
    <property type="nucleotide sequence ID" value="XM_017443831.2"/>
</dbReference>
<dbReference type="GO" id="GO:0005654">
    <property type="term" value="C:nucleoplasm"/>
    <property type="evidence" value="ECO:0007669"/>
    <property type="project" value="TreeGrafter"/>
</dbReference>